<dbReference type="EMBL" id="LAZR01040363">
    <property type="protein sequence ID" value="KKL14671.1"/>
    <property type="molecule type" value="Genomic_DNA"/>
</dbReference>
<proteinExistence type="predicted"/>
<evidence type="ECO:0000313" key="1">
    <source>
        <dbReference type="EMBL" id="KKL14671.1"/>
    </source>
</evidence>
<sequence length="42" mass="4945">MVNPDIRLGQLLEIIKPSGQQVFHVEDEVWLKQIDLWSWDAP</sequence>
<comment type="caution">
    <text evidence="1">The sequence shown here is derived from an EMBL/GenBank/DDBJ whole genome shotgun (WGS) entry which is preliminary data.</text>
</comment>
<reference evidence="1" key="1">
    <citation type="journal article" date="2015" name="Nature">
        <title>Complex archaea that bridge the gap between prokaryotes and eukaryotes.</title>
        <authorList>
            <person name="Spang A."/>
            <person name="Saw J.H."/>
            <person name="Jorgensen S.L."/>
            <person name="Zaremba-Niedzwiedzka K."/>
            <person name="Martijn J."/>
            <person name="Lind A.E."/>
            <person name="van Eijk R."/>
            <person name="Schleper C."/>
            <person name="Guy L."/>
            <person name="Ettema T.J."/>
        </authorList>
    </citation>
    <scope>NUCLEOTIDE SEQUENCE</scope>
</reference>
<dbReference type="AlphaFoldDB" id="A0A0F9DA82"/>
<name>A0A0F9DA82_9ZZZZ</name>
<organism evidence="1">
    <name type="scientific">marine sediment metagenome</name>
    <dbReference type="NCBI Taxonomy" id="412755"/>
    <lineage>
        <taxon>unclassified sequences</taxon>
        <taxon>metagenomes</taxon>
        <taxon>ecological metagenomes</taxon>
    </lineage>
</organism>
<accession>A0A0F9DA82</accession>
<gene>
    <name evidence="1" type="ORF">LCGC14_2513330</name>
</gene>
<protein>
    <submittedName>
        <fullName evidence="1">Uncharacterized protein</fullName>
    </submittedName>
</protein>